<accession>A0A2U8E6K0</accession>
<gene>
    <name evidence="3" type="ORF">CKA38_06155</name>
</gene>
<dbReference type="PANTHER" id="PTHR45947:SF14">
    <property type="entry name" value="SLL1723 PROTEIN"/>
    <property type="match status" value="1"/>
</dbReference>
<organism evidence="3 4">
    <name type="scientific">Ereboglobus luteus</name>
    <dbReference type="NCBI Taxonomy" id="1796921"/>
    <lineage>
        <taxon>Bacteria</taxon>
        <taxon>Pseudomonadati</taxon>
        <taxon>Verrucomicrobiota</taxon>
        <taxon>Opitutia</taxon>
        <taxon>Opitutales</taxon>
        <taxon>Opitutaceae</taxon>
        <taxon>Ereboglobus</taxon>
    </lineage>
</organism>
<evidence type="ECO:0000259" key="1">
    <source>
        <dbReference type="Pfam" id="PF00534"/>
    </source>
</evidence>
<dbReference type="PANTHER" id="PTHR45947">
    <property type="entry name" value="SULFOQUINOVOSYL TRANSFERASE SQD2"/>
    <property type="match status" value="1"/>
</dbReference>
<dbReference type="Gene3D" id="3.40.50.2000">
    <property type="entry name" value="Glycogen Phosphorylase B"/>
    <property type="match status" value="2"/>
</dbReference>
<dbReference type="SUPFAM" id="SSF53756">
    <property type="entry name" value="UDP-Glycosyltransferase/glycogen phosphorylase"/>
    <property type="match status" value="1"/>
</dbReference>
<sequence length="388" mass="43056">MHRLGADLRIYSFWGGGGTFCGLPVRAFNKWRLLELFWIIPWVAFTRWDVFGILLRGLLTRRAPSWINFWENMLGAGFAGVFYRAFKKDPPSLIHAAWSGAPATAAWCLSRLNKIPYSAAAHAYDIYEHGGDWWLLEKLADARFIHTSTAMGRATLVQRGVPADKVRLIRRGLDAFPIMNPLRPDRSPIRIVCVGRLVEKKGFTHQMRIYGALRDAGVAFEARIIGDGPLRETLEQTAAKNGVADKVTLMGHLALPEVWRQLQWADVLIHTGVVARSGDRDGLPNVIPEAMSAGVLVITSPAAATTEAIHHGETGLVADVEDISAWVTDMRRLATDDLLAESLRAEARRWVEENFDAHKNASQLHACFELAAQTTIDNTASSHHPEAS</sequence>
<dbReference type="KEGG" id="elut:CKA38_06155"/>
<dbReference type="Proteomes" id="UP000244896">
    <property type="component" value="Chromosome"/>
</dbReference>
<dbReference type="Pfam" id="PF13439">
    <property type="entry name" value="Glyco_transf_4"/>
    <property type="match status" value="1"/>
</dbReference>
<dbReference type="AlphaFoldDB" id="A0A2U8E6K0"/>
<evidence type="ECO:0000313" key="4">
    <source>
        <dbReference type="Proteomes" id="UP000244896"/>
    </source>
</evidence>
<dbReference type="InterPro" id="IPR028098">
    <property type="entry name" value="Glyco_trans_4-like_N"/>
</dbReference>
<dbReference type="GO" id="GO:0016757">
    <property type="term" value="F:glycosyltransferase activity"/>
    <property type="evidence" value="ECO:0007669"/>
    <property type="project" value="TreeGrafter"/>
</dbReference>
<protein>
    <submittedName>
        <fullName evidence="3">Colanic acid biosynthesis glycosyltransferase WcaL</fullName>
    </submittedName>
</protein>
<dbReference type="OrthoDB" id="73743at2"/>
<keyword evidence="3" id="KW-0808">Transferase</keyword>
<reference evidence="3 4" key="1">
    <citation type="journal article" date="2018" name="Syst. Appl. Microbiol.">
        <title>Ereboglobus luteus gen. nov. sp. nov. from cockroach guts, and new insights into the oxygen relationship of the genera Opitutus and Didymococcus (Verrucomicrobia: Opitutaceae).</title>
        <authorList>
            <person name="Tegtmeier D."/>
            <person name="Belitz A."/>
            <person name="Radek R."/>
            <person name="Heimerl T."/>
            <person name="Brune A."/>
        </authorList>
    </citation>
    <scope>NUCLEOTIDE SEQUENCE [LARGE SCALE GENOMIC DNA]</scope>
    <source>
        <strain evidence="3 4">Ho45</strain>
    </source>
</reference>
<dbReference type="InterPro" id="IPR001296">
    <property type="entry name" value="Glyco_trans_1"/>
</dbReference>
<dbReference type="EMBL" id="CP023004">
    <property type="protein sequence ID" value="AWI10548.1"/>
    <property type="molecule type" value="Genomic_DNA"/>
</dbReference>
<keyword evidence="4" id="KW-1185">Reference proteome</keyword>
<proteinExistence type="predicted"/>
<dbReference type="Pfam" id="PF00534">
    <property type="entry name" value="Glycos_transf_1"/>
    <property type="match status" value="1"/>
</dbReference>
<feature type="domain" description="Glycosyltransferase subfamily 4-like N-terminal" evidence="2">
    <location>
        <begin position="62"/>
        <end position="174"/>
    </location>
</feature>
<evidence type="ECO:0000259" key="2">
    <source>
        <dbReference type="Pfam" id="PF13439"/>
    </source>
</evidence>
<dbReference type="InterPro" id="IPR050194">
    <property type="entry name" value="Glycosyltransferase_grp1"/>
</dbReference>
<evidence type="ECO:0000313" key="3">
    <source>
        <dbReference type="EMBL" id="AWI10548.1"/>
    </source>
</evidence>
<feature type="domain" description="Glycosyl transferase family 1" evidence="1">
    <location>
        <begin position="184"/>
        <end position="350"/>
    </location>
</feature>
<name>A0A2U8E6K0_9BACT</name>